<evidence type="ECO:0000256" key="5">
    <source>
        <dbReference type="SAM" id="MobiDB-lite"/>
    </source>
</evidence>
<keyword evidence="2 6" id="KW-0812">Transmembrane</keyword>
<dbReference type="InterPro" id="IPR037238">
    <property type="entry name" value="YbiA-like_sf"/>
</dbReference>
<comment type="caution">
    <text evidence="8">The sequence shown here is derived from an EMBL/GenBank/DDBJ whole genome shotgun (WGS) entry which is preliminary data.</text>
</comment>
<evidence type="ECO:0000256" key="3">
    <source>
        <dbReference type="ARBA" id="ARBA00022989"/>
    </source>
</evidence>
<comment type="subcellular location">
    <subcellularLocation>
        <location evidence="1">Membrane</location>
        <topology evidence="1">Multi-pass membrane protein</topology>
    </subcellularLocation>
</comment>
<evidence type="ECO:0000256" key="2">
    <source>
        <dbReference type="ARBA" id="ARBA00022692"/>
    </source>
</evidence>
<feature type="domain" description="NADAR" evidence="7">
    <location>
        <begin position="288"/>
        <end position="475"/>
    </location>
</feature>
<keyword evidence="4 6" id="KW-0472">Membrane</keyword>
<dbReference type="Gene3D" id="1.10.357.40">
    <property type="entry name" value="YbiA-like"/>
    <property type="match status" value="1"/>
</dbReference>
<feature type="transmembrane region" description="Helical" evidence="6">
    <location>
        <begin position="95"/>
        <end position="123"/>
    </location>
</feature>
<protein>
    <recommendedName>
        <fullName evidence="7">NADAR domain-containing protein</fullName>
    </recommendedName>
</protein>
<dbReference type="CDD" id="cd15457">
    <property type="entry name" value="NADAR"/>
    <property type="match status" value="1"/>
</dbReference>
<evidence type="ECO:0000256" key="4">
    <source>
        <dbReference type="ARBA" id="ARBA00023136"/>
    </source>
</evidence>
<dbReference type="NCBIfam" id="TIGR02464">
    <property type="entry name" value="ribofla_fusion"/>
    <property type="match status" value="1"/>
</dbReference>
<dbReference type="Proteomes" id="UP001310594">
    <property type="component" value="Unassembled WGS sequence"/>
</dbReference>
<dbReference type="InterPro" id="IPR012816">
    <property type="entry name" value="NADAR"/>
</dbReference>
<sequence>MYVYYSEEEAEAELYGRRPSVSGPNRTRRRARRAWIVLLAACGFAFAVLLISAIIGNRFPWYSQTWANMLGIALTVCACTQWIPQILTTWHLGHLGSLSLTGMCLQTPYTWIFCISMMLRVGLQGWSVWIVYVLVGSAQLVLIAMGILFAFRPSNTSQEAKDPGPVEDSEGWNAYVRSRAPSNVSQTSPNDAPDERSLLLPRKRPSETRQGVQTVGCMTPTLYMPLRRNCQAFNKCTADFATFAQFLYQAHPYAMSYSREQRAAKRQAEANTLQATESIAADETGPVFFWKPEGEPYSIFCQWYPSPFLDPEVHPTHVFNCAEQCMMYQKALVLATPELEEPSPAQGGKKKGKPSAWITRSNIERARLPQEVLAARKPGLQKAITRKARFTDAQAKEWERTKFDVVVQISYCKYTQHPNLRARLLATGDRELVEASDKDRVWGIGFAAEYAEKNRAEWGSNLLGRALMTAREGLRAEQESEG</sequence>
<dbReference type="GO" id="GO:0016020">
    <property type="term" value="C:membrane"/>
    <property type="evidence" value="ECO:0007669"/>
    <property type="project" value="UniProtKB-SubCell"/>
</dbReference>
<dbReference type="EMBL" id="JAVRQU010000008">
    <property type="protein sequence ID" value="KAK5699624.1"/>
    <property type="molecule type" value="Genomic_DNA"/>
</dbReference>
<dbReference type="Pfam" id="PF04193">
    <property type="entry name" value="PQ-loop"/>
    <property type="match status" value="1"/>
</dbReference>
<evidence type="ECO:0000259" key="7">
    <source>
        <dbReference type="Pfam" id="PF08719"/>
    </source>
</evidence>
<evidence type="ECO:0000256" key="6">
    <source>
        <dbReference type="SAM" id="Phobius"/>
    </source>
</evidence>
<feature type="transmembrane region" description="Helical" evidence="6">
    <location>
        <begin position="129"/>
        <end position="151"/>
    </location>
</feature>
<organism evidence="8 9">
    <name type="scientific">Elasticomyces elasticus</name>
    <dbReference type="NCBI Taxonomy" id="574655"/>
    <lineage>
        <taxon>Eukaryota</taxon>
        <taxon>Fungi</taxon>
        <taxon>Dikarya</taxon>
        <taxon>Ascomycota</taxon>
        <taxon>Pezizomycotina</taxon>
        <taxon>Dothideomycetes</taxon>
        <taxon>Dothideomycetidae</taxon>
        <taxon>Mycosphaerellales</taxon>
        <taxon>Teratosphaeriaceae</taxon>
        <taxon>Elasticomyces</taxon>
    </lineage>
</organism>
<dbReference type="InterPro" id="IPR006603">
    <property type="entry name" value="PQ-loop_rpt"/>
</dbReference>
<evidence type="ECO:0000313" key="8">
    <source>
        <dbReference type="EMBL" id="KAK5699624.1"/>
    </source>
</evidence>
<dbReference type="AlphaFoldDB" id="A0AAN7W8L4"/>
<dbReference type="SUPFAM" id="SSF143990">
    <property type="entry name" value="YbiA-like"/>
    <property type="match status" value="1"/>
</dbReference>
<accession>A0AAN7W8L4</accession>
<feature type="compositionally biased region" description="Polar residues" evidence="5">
    <location>
        <begin position="180"/>
        <end position="190"/>
    </location>
</feature>
<proteinExistence type="predicted"/>
<reference evidence="8" key="1">
    <citation type="submission" date="2023-08" db="EMBL/GenBank/DDBJ databases">
        <title>Black Yeasts Isolated from many extreme environments.</title>
        <authorList>
            <person name="Coleine C."/>
            <person name="Stajich J.E."/>
            <person name="Selbmann L."/>
        </authorList>
    </citation>
    <scope>NUCLEOTIDE SEQUENCE</scope>
    <source>
        <strain evidence="8">CCFEE 5810</strain>
    </source>
</reference>
<evidence type="ECO:0000313" key="9">
    <source>
        <dbReference type="Proteomes" id="UP001310594"/>
    </source>
</evidence>
<evidence type="ECO:0000256" key="1">
    <source>
        <dbReference type="ARBA" id="ARBA00004141"/>
    </source>
</evidence>
<name>A0AAN7W8L4_9PEZI</name>
<dbReference type="Pfam" id="PF08719">
    <property type="entry name" value="NADAR"/>
    <property type="match status" value="1"/>
</dbReference>
<feature type="region of interest" description="Disordered" evidence="5">
    <location>
        <begin position="180"/>
        <end position="211"/>
    </location>
</feature>
<keyword evidence="3 6" id="KW-1133">Transmembrane helix</keyword>
<gene>
    <name evidence="8" type="ORF">LTR97_005753</name>
</gene>
<feature type="transmembrane region" description="Helical" evidence="6">
    <location>
        <begin position="34"/>
        <end position="55"/>
    </location>
</feature>